<protein>
    <recommendedName>
        <fullName evidence="3">GGDEF domain-containing protein</fullName>
    </recommendedName>
</protein>
<evidence type="ECO:0000313" key="2">
    <source>
        <dbReference type="Proteomes" id="UP000295515"/>
    </source>
</evidence>
<keyword evidence="2" id="KW-1185">Reference proteome</keyword>
<dbReference type="EMBL" id="SMCQ01000005">
    <property type="protein sequence ID" value="TCW00977.1"/>
    <property type="molecule type" value="Genomic_DNA"/>
</dbReference>
<evidence type="ECO:0000313" key="1">
    <source>
        <dbReference type="EMBL" id="TCW00977.1"/>
    </source>
</evidence>
<organism evidence="1 2">
    <name type="scientific">Longibaculum muris</name>
    <dbReference type="NCBI Taxonomy" id="1796628"/>
    <lineage>
        <taxon>Bacteria</taxon>
        <taxon>Bacillati</taxon>
        <taxon>Bacillota</taxon>
        <taxon>Erysipelotrichia</taxon>
        <taxon>Erysipelotrichales</taxon>
        <taxon>Coprobacillaceae</taxon>
        <taxon>Longibaculum</taxon>
    </lineage>
</organism>
<dbReference type="RefSeq" id="WP_066449321.1">
    <property type="nucleotide sequence ID" value="NZ_CAUWFI010000035.1"/>
</dbReference>
<dbReference type="Proteomes" id="UP000295515">
    <property type="component" value="Unassembled WGS sequence"/>
</dbReference>
<gene>
    <name evidence="1" type="ORF">EDD60_10570</name>
</gene>
<evidence type="ECO:0008006" key="3">
    <source>
        <dbReference type="Google" id="ProtNLM"/>
    </source>
</evidence>
<name>A0A4R3Z8C4_9FIRM</name>
<comment type="caution">
    <text evidence="1">The sequence shown here is derived from an EMBL/GenBank/DDBJ whole genome shotgun (WGS) entry which is preliminary data.</text>
</comment>
<sequence length="182" mass="22125">MYIYNLNKTNNSSLPILDPDYNYDTLYSKENMRDFFKSIQKPEQTTFITGIYIQYHITPYLYEKFPDFYYHFYQPIEDSIQEHFNFDYANLYSERSDSYFIVTFNITEQEISNAIDNLYQKLAHQTFTYHQNECEIQLKCGVYFSHVRINPFDFYQASKKQFDEILCKEQSFLSLQNLLMVR</sequence>
<proteinExistence type="predicted"/>
<reference evidence="1 2" key="1">
    <citation type="submission" date="2019-03" db="EMBL/GenBank/DDBJ databases">
        <title>Genomic Encyclopedia of Type Strains, Phase IV (KMG-IV): sequencing the most valuable type-strain genomes for metagenomic binning, comparative biology and taxonomic classification.</title>
        <authorList>
            <person name="Goeker M."/>
        </authorList>
    </citation>
    <scope>NUCLEOTIDE SEQUENCE [LARGE SCALE GENOMIC DNA]</scope>
    <source>
        <strain evidence="1 2">DSM 29487</strain>
    </source>
</reference>
<dbReference type="AlphaFoldDB" id="A0A4R3Z8C4"/>
<accession>A0A4R3Z8C4</accession>
<dbReference type="GeneID" id="98914895"/>